<feature type="non-terminal residue" evidence="1">
    <location>
        <position position="186"/>
    </location>
</feature>
<sequence>ENPARTLRYYFEESQINKVNTSNWDNVVFIDEIWLNANHTVSRTWTDDTAASTSKVPSGKVARLNICHATSASQGFIPDCLLAFASKTTTTKPSKLRYVIYELALEHGHKVIRLPPYHCQYNAIELIWAQIKGHAARNNTEPPFSTAKMMSLLQTACAEVTTEDEKNRRENKEIILQDFEGDMRID</sequence>
<organism evidence="1 2">
    <name type="scientific">Operophtera brumata</name>
    <name type="common">Winter moth</name>
    <name type="synonym">Phalaena brumata</name>
    <dbReference type="NCBI Taxonomy" id="104452"/>
    <lineage>
        <taxon>Eukaryota</taxon>
        <taxon>Metazoa</taxon>
        <taxon>Ecdysozoa</taxon>
        <taxon>Arthropoda</taxon>
        <taxon>Hexapoda</taxon>
        <taxon>Insecta</taxon>
        <taxon>Pterygota</taxon>
        <taxon>Neoptera</taxon>
        <taxon>Endopterygota</taxon>
        <taxon>Lepidoptera</taxon>
        <taxon>Glossata</taxon>
        <taxon>Ditrysia</taxon>
        <taxon>Geometroidea</taxon>
        <taxon>Geometridae</taxon>
        <taxon>Larentiinae</taxon>
        <taxon>Operophtera</taxon>
    </lineage>
</organism>
<comment type="caution">
    <text evidence="1">The sequence shown here is derived from an EMBL/GenBank/DDBJ whole genome shotgun (WGS) entry which is preliminary data.</text>
</comment>
<evidence type="ECO:0008006" key="3">
    <source>
        <dbReference type="Google" id="ProtNLM"/>
    </source>
</evidence>
<dbReference type="Proteomes" id="UP000037510">
    <property type="component" value="Unassembled WGS sequence"/>
</dbReference>
<dbReference type="Gene3D" id="3.30.420.10">
    <property type="entry name" value="Ribonuclease H-like superfamily/Ribonuclease H"/>
    <property type="match status" value="1"/>
</dbReference>
<reference evidence="1 2" key="1">
    <citation type="journal article" date="2015" name="Genome Biol. Evol.">
        <title>The genome of winter moth (Operophtera brumata) provides a genomic perspective on sexual dimorphism and phenology.</title>
        <authorList>
            <person name="Derks M.F."/>
            <person name="Smit S."/>
            <person name="Salis L."/>
            <person name="Schijlen E."/>
            <person name="Bossers A."/>
            <person name="Mateman C."/>
            <person name="Pijl A.S."/>
            <person name="de Ridder D."/>
            <person name="Groenen M.A."/>
            <person name="Visser M.E."/>
            <person name="Megens H.J."/>
        </authorList>
    </citation>
    <scope>NUCLEOTIDE SEQUENCE [LARGE SCALE GENOMIC DNA]</scope>
    <source>
        <strain evidence="1">WM2013NL</strain>
        <tissue evidence="1">Head and thorax</tissue>
    </source>
</reference>
<name>A0A0L7L397_OPEBR</name>
<protein>
    <recommendedName>
        <fullName evidence="3">Tc1-like transposase DDE domain-containing protein</fullName>
    </recommendedName>
</protein>
<dbReference type="EMBL" id="JTDY01003210">
    <property type="protein sequence ID" value="KOB69937.1"/>
    <property type="molecule type" value="Genomic_DNA"/>
</dbReference>
<dbReference type="InterPro" id="IPR036397">
    <property type="entry name" value="RNaseH_sf"/>
</dbReference>
<dbReference type="PANTHER" id="PTHR33939:SF1">
    <property type="entry name" value="DUF4371 DOMAIN-CONTAINING PROTEIN"/>
    <property type="match status" value="1"/>
</dbReference>
<accession>A0A0L7L397</accession>
<keyword evidence="2" id="KW-1185">Reference proteome</keyword>
<evidence type="ECO:0000313" key="1">
    <source>
        <dbReference type="EMBL" id="KOB69937.1"/>
    </source>
</evidence>
<dbReference type="GO" id="GO:0003676">
    <property type="term" value="F:nucleic acid binding"/>
    <property type="evidence" value="ECO:0007669"/>
    <property type="project" value="InterPro"/>
</dbReference>
<evidence type="ECO:0000313" key="2">
    <source>
        <dbReference type="Proteomes" id="UP000037510"/>
    </source>
</evidence>
<feature type="non-terminal residue" evidence="1">
    <location>
        <position position="1"/>
    </location>
</feature>
<gene>
    <name evidence="1" type="ORF">OBRU01_13237</name>
</gene>
<dbReference type="AlphaFoldDB" id="A0A0L7L397"/>
<proteinExistence type="predicted"/>
<dbReference type="PANTHER" id="PTHR33939">
    <property type="entry name" value="PROTEIN CBG22215"/>
    <property type="match status" value="1"/>
</dbReference>